<evidence type="ECO:0008006" key="5">
    <source>
        <dbReference type="Google" id="ProtNLM"/>
    </source>
</evidence>
<dbReference type="EMBL" id="BJTZ01000018">
    <property type="protein sequence ID" value="GEK14676.1"/>
    <property type="molecule type" value="Genomic_DNA"/>
</dbReference>
<dbReference type="RefSeq" id="WP_146865067.1">
    <property type="nucleotide sequence ID" value="NZ_BJTZ01000018.1"/>
</dbReference>
<feature type="domain" description="Anti-bacteriophage protein A/HamA C-terminal" evidence="1">
    <location>
        <begin position="303"/>
        <end position="567"/>
    </location>
</feature>
<dbReference type="InterPro" id="IPR014976">
    <property type="entry name" value="AbpA_HamA_C"/>
</dbReference>
<dbReference type="Proteomes" id="UP000321787">
    <property type="component" value="Unassembled WGS sequence"/>
</dbReference>
<dbReference type="Pfam" id="PF08878">
    <property type="entry name" value="HamA"/>
    <property type="match status" value="1"/>
</dbReference>
<evidence type="ECO:0000313" key="3">
    <source>
        <dbReference type="EMBL" id="GEK14676.1"/>
    </source>
</evidence>
<dbReference type="InterPro" id="IPR025382">
    <property type="entry name" value="Cap4-like_endonuclease_dom"/>
</dbReference>
<evidence type="ECO:0000313" key="4">
    <source>
        <dbReference type="Proteomes" id="UP000321787"/>
    </source>
</evidence>
<dbReference type="AlphaFoldDB" id="A0A510UJG2"/>
<name>A0A510UJG2_ALIFS</name>
<comment type="caution">
    <text evidence="3">The sequence shown here is derived from an EMBL/GenBank/DDBJ whole genome shotgun (WGS) entry which is preliminary data.</text>
</comment>
<gene>
    <name evidence="3" type="ORF">AFI02nite_27120</name>
</gene>
<evidence type="ECO:0000259" key="1">
    <source>
        <dbReference type="Pfam" id="PF08878"/>
    </source>
</evidence>
<evidence type="ECO:0000259" key="2">
    <source>
        <dbReference type="Pfam" id="PF14130"/>
    </source>
</evidence>
<accession>A0A510UJG2</accession>
<proteinExistence type="predicted"/>
<organism evidence="3 4">
    <name type="scientific">Aliivibrio fischeri</name>
    <name type="common">Vibrio fischeri</name>
    <dbReference type="NCBI Taxonomy" id="668"/>
    <lineage>
        <taxon>Bacteria</taxon>
        <taxon>Pseudomonadati</taxon>
        <taxon>Pseudomonadota</taxon>
        <taxon>Gammaproteobacteria</taxon>
        <taxon>Vibrionales</taxon>
        <taxon>Vibrionaceae</taxon>
        <taxon>Aliivibrio</taxon>
    </lineage>
</organism>
<reference evidence="3 4" key="1">
    <citation type="submission" date="2019-07" db="EMBL/GenBank/DDBJ databases">
        <title>Whole genome shotgun sequence of Aliivibrio fischeri NBRC 101058.</title>
        <authorList>
            <person name="Hosoyama A."/>
            <person name="Uohara A."/>
            <person name="Ohji S."/>
            <person name="Ichikawa N."/>
        </authorList>
    </citation>
    <scope>NUCLEOTIDE SEQUENCE [LARGE SCALE GENOMIC DNA]</scope>
    <source>
        <strain evidence="3 4">NBRC 101058</strain>
    </source>
</reference>
<protein>
    <recommendedName>
        <fullName evidence="5">DUF4297 domain-containing protein</fullName>
    </recommendedName>
</protein>
<dbReference type="Pfam" id="PF14130">
    <property type="entry name" value="Cap4_nuclease"/>
    <property type="match status" value="1"/>
</dbReference>
<feature type="domain" description="CD-NTase associated protein 4-like DNA endonuclease" evidence="2">
    <location>
        <begin position="11"/>
        <end position="236"/>
    </location>
</feature>
<dbReference type="GO" id="GO:0004518">
    <property type="term" value="F:nuclease activity"/>
    <property type="evidence" value="ECO:0007669"/>
    <property type="project" value="InterPro"/>
</dbReference>
<sequence>MNFSEMELSDSGGPAALKGFEYQNFVAAYYVLSMLENKNLIKVRCEAVDDIDLVYANKVEYIQVKTTDKDSKWNAKEFAEAETDSVPPQGRQRKYQTISKEDSILHKSILCDKGESPSYFKIITPRDVTNALKYLKISLNVRDEKTELRQPLLKTLTACVEKNRSKKLEAFKSPNGNDVEYWLDHAVWEVIPTKELIEMRCTKLIRQSAHRKGIYLSENGDAERILCSLLINLFEKGAASRVLKSINDKSYDRRDFISWFNDEIQYYANLSLEHVKIYSTDSSTLQAVLSLFFKEEGLYDTANFKGKKECTGFKGEYHRRKYGYDVIARNLYKWFHEVLLLPSEIADISPDKITEKFQILTKRYKSEASFINQLIAKALLHSIVRTTYKSQPIAALLYVDDDKSTCFDNIHIVLNEHEPDSLLMGFSRFITTINRSSLEKVVGEFHELLESEAFSSQKEKVLILKKDNYLLEHDINELLEPNSSLDNNLNRFKFVFFIGYESEHLKCNSKEMELDFENQLIYEATTQFRELVNHLVSVDEFYEDLHIEVYLYPIPSLISLIKEVQNQVNTEWTIC</sequence>